<dbReference type="GO" id="GO:0006281">
    <property type="term" value="P:DNA repair"/>
    <property type="evidence" value="ECO:0007669"/>
    <property type="project" value="UniProtKB-UniRule"/>
</dbReference>
<comment type="caution">
    <text evidence="3">The sequence shown here is derived from an EMBL/GenBank/DDBJ whole genome shotgun (WGS) entry which is preliminary data.</text>
</comment>
<dbReference type="GO" id="GO:0006310">
    <property type="term" value="P:DNA recombination"/>
    <property type="evidence" value="ECO:0007669"/>
    <property type="project" value="UniProtKB-UniRule"/>
</dbReference>
<name>A0AAV8W500_9CUCU</name>
<comment type="subunit">
    <text evidence="1">Component of the SMC5-SMC6 complex.</text>
</comment>
<dbReference type="PANTHER" id="PTHR16140">
    <property type="entry name" value="NON-STRUCTURAL MAINTENANCE OF CHROMOSOMES ELEMENT 4"/>
    <property type="match status" value="1"/>
</dbReference>
<proteinExistence type="inferred from homology"/>
<organism evidence="3 4">
    <name type="scientific">Exocentrus adspersus</name>
    <dbReference type="NCBI Taxonomy" id="1586481"/>
    <lineage>
        <taxon>Eukaryota</taxon>
        <taxon>Metazoa</taxon>
        <taxon>Ecdysozoa</taxon>
        <taxon>Arthropoda</taxon>
        <taxon>Hexapoda</taxon>
        <taxon>Insecta</taxon>
        <taxon>Pterygota</taxon>
        <taxon>Neoptera</taxon>
        <taxon>Endopterygota</taxon>
        <taxon>Coleoptera</taxon>
        <taxon>Polyphaga</taxon>
        <taxon>Cucujiformia</taxon>
        <taxon>Chrysomeloidea</taxon>
        <taxon>Cerambycidae</taxon>
        <taxon>Lamiinae</taxon>
        <taxon>Acanthocinini</taxon>
        <taxon>Exocentrus</taxon>
    </lineage>
</organism>
<evidence type="ECO:0000313" key="4">
    <source>
        <dbReference type="Proteomes" id="UP001159042"/>
    </source>
</evidence>
<evidence type="ECO:0000256" key="2">
    <source>
        <dbReference type="SAM" id="MobiDB-lite"/>
    </source>
</evidence>
<sequence length="273" mass="32029">MRRTPQQRKLSYRNLLNKVEGIQEAEDVGLQTVNEIGEVLREANNLDTEWEIEERVSHADETLLDCLVLSSASSILKKCIEAVDVFTSTYEQTEFANKIIQNIKDEEREEIQPLDLLKLLDDARDIIPQIPDYAYIYGTYDLNKVPEPKPRKERTKAPKEKLQKKEPERVTSLDKEEQGIEEIVKVLHNVLNEKYIENGEESISYYDYIMDTDSFANTVENMFYFAFFGSRWKSQIGFKNIKKKDFCNNIGRAVRGDMLIHYYNEMFLLFRLT</sequence>
<keyword evidence="1" id="KW-0227">DNA damage</keyword>
<dbReference type="AlphaFoldDB" id="A0AAV8W500"/>
<keyword evidence="1" id="KW-0234">DNA repair</keyword>
<keyword evidence="1" id="KW-0233">DNA recombination</keyword>
<dbReference type="Proteomes" id="UP001159042">
    <property type="component" value="Unassembled WGS sequence"/>
</dbReference>
<accession>A0AAV8W500</accession>
<dbReference type="PANTHER" id="PTHR16140:SF0">
    <property type="entry name" value="NON-STRUCTURAL MAINTENANCE OF CHROMOSOMES ELEMENT 4"/>
    <property type="match status" value="1"/>
</dbReference>
<protein>
    <recommendedName>
        <fullName evidence="1">Non-structural maintenance of chromosomes element 4</fullName>
    </recommendedName>
</protein>
<dbReference type="GO" id="GO:0005634">
    <property type="term" value="C:nucleus"/>
    <property type="evidence" value="ECO:0007669"/>
    <property type="project" value="UniProtKB-SubCell"/>
</dbReference>
<dbReference type="EMBL" id="JANEYG010000009">
    <property type="protein sequence ID" value="KAJ8921743.1"/>
    <property type="molecule type" value="Genomic_DNA"/>
</dbReference>
<comment type="subcellular location">
    <subcellularLocation>
        <location evidence="1">Nucleus</location>
    </subcellularLocation>
</comment>
<evidence type="ECO:0000256" key="1">
    <source>
        <dbReference type="RuleBase" id="RU365071"/>
    </source>
</evidence>
<comment type="function">
    <text evidence="1">Component of the SMC5-SMC6 complex, that promotes sister chromatid alignment after DNA damage and facilitates double-stranded DNA breaks (DSBs) repair via homologous recombination between sister chromatids.</text>
</comment>
<dbReference type="GO" id="GO:0030915">
    <property type="term" value="C:Smc5-Smc6 complex"/>
    <property type="evidence" value="ECO:0007669"/>
    <property type="project" value="UniProtKB-UniRule"/>
</dbReference>
<reference evidence="3 4" key="1">
    <citation type="journal article" date="2023" name="Insect Mol. Biol.">
        <title>Genome sequencing provides insights into the evolution of gene families encoding plant cell wall-degrading enzymes in longhorned beetles.</title>
        <authorList>
            <person name="Shin N.R."/>
            <person name="Okamura Y."/>
            <person name="Kirsch R."/>
            <person name="Pauchet Y."/>
        </authorList>
    </citation>
    <scope>NUCLEOTIDE SEQUENCE [LARGE SCALE GENOMIC DNA]</scope>
    <source>
        <strain evidence="3">EAD_L_NR</strain>
    </source>
</reference>
<comment type="similarity">
    <text evidence="1">Belongs to the NSE4 family.</text>
</comment>
<keyword evidence="1" id="KW-0539">Nucleus</keyword>
<dbReference type="InterPro" id="IPR027786">
    <property type="entry name" value="Nse4/EID"/>
</dbReference>
<feature type="region of interest" description="Disordered" evidence="2">
    <location>
        <begin position="147"/>
        <end position="173"/>
    </location>
</feature>
<gene>
    <name evidence="3" type="ORF">NQ315_010653</name>
</gene>
<keyword evidence="4" id="KW-1185">Reference proteome</keyword>
<evidence type="ECO:0000313" key="3">
    <source>
        <dbReference type="EMBL" id="KAJ8921743.1"/>
    </source>
</evidence>